<gene>
    <name evidence="1" type="ORF">HTEP1355_LOCUS13545</name>
</gene>
<proteinExistence type="predicted"/>
<sequence>MRPGTYEIVPYNYSHTTCECPQELGMYYNGYDGCYCSWPFSPVYAQNNASNTSVSGNSGDMYSLVIGCSCQSPRVVVTYTYNGSMGSSWTSTSCMCPEKQFYDYYLDDCVCNHNFVKSASGQCECPTGTVEKLWTYTYQHSSPPMTMTECICPGDDEHMSYVNPSSNYACECNWNLPVAGGGCACPSHMVKRVSVMDYYRDAQNNSLKYARCECQHANAWPVWDPATNQELCTCPRGAVLTPIHNGMNSTSGYNDDFSYLWNSFDEGPAYTHACQCPENSFPFGTYDQWGNYDLHCQCNNGGNLVDGQCTGVQVSANDCTSPNFLYSTCAWSSHDGNLVPLSWGEFLSRADDWQTGALCSGGMGDLTTSRFKVWVCDAYSPCANLDSTYNGTHWSTSVNPFCFLYDENSQSFCPWGMASDLGLDDQFFMESF</sequence>
<organism evidence="1">
    <name type="scientific">Hemiselmis tepida</name>
    <dbReference type="NCBI Taxonomy" id="464990"/>
    <lineage>
        <taxon>Eukaryota</taxon>
        <taxon>Cryptophyceae</taxon>
        <taxon>Cryptomonadales</taxon>
        <taxon>Hemiselmidaceae</taxon>
        <taxon>Hemiselmis</taxon>
    </lineage>
</organism>
<accession>A0A7S0VYC3</accession>
<dbReference type="AlphaFoldDB" id="A0A7S0VYC3"/>
<dbReference type="EMBL" id="HBFN01023340">
    <property type="protein sequence ID" value="CAD8799904.1"/>
    <property type="molecule type" value="Transcribed_RNA"/>
</dbReference>
<reference evidence="1" key="1">
    <citation type="submission" date="2021-01" db="EMBL/GenBank/DDBJ databases">
        <authorList>
            <person name="Corre E."/>
            <person name="Pelletier E."/>
            <person name="Niang G."/>
            <person name="Scheremetjew M."/>
            <person name="Finn R."/>
            <person name="Kale V."/>
            <person name="Holt S."/>
            <person name="Cochrane G."/>
            <person name="Meng A."/>
            <person name="Brown T."/>
            <person name="Cohen L."/>
        </authorList>
    </citation>
    <scope>NUCLEOTIDE SEQUENCE</scope>
    <source>
        <strain evidence="1">CCMP443</strain>
    </source>
</reference>
<evidence type="ECO:0000313" key="1">
    <source>
        <dbReference type="EMBL" id="CAD8799904.1"/>
    </source>
</evidence>
<name>A0A7S0VYC3_9CRYP</name>
<protein>
    <submittedName>
        <fullName evidence="1">Uncharacterized protein</fullName>
    </submittedName>
</protein>